<evidence type="ECO:0000259" key="2">
    <source>
        <dbReference type="Pfam" id="PF00024"/>
    </source>
</evidence>
<organism evidence="3 4">
    <name type="scientific">Adineta ricciae</name>
    <name type="common">Rotifer</name>
    <dbReference type="NCBI Taxonomy" id="249248"/>
    <lineage>
        <taxon>Eukaryota</taxon>
        <taxon>Metazoa</taxon>
        <taxon>Spiralia</taxon>
        <taxon>Gnathifera</taxon>
        <taxon>Rotifera</taxon>
        <taxon>Eurotatoria</taxon>
        <taxon>Bdelloidea</taxon>
        <taxon>Adinetida</taxon>
        <taxon>Adinetidae</taxon>
        <taxon>Adineta</taxon>
    </lineage>
</organism>
<proteinExistence type="predicted"/>
<feature type="compositionally biased region" description="Basic residues" evidence="1">
    <location>
        <begin position="84"/>
        <end position="97"/>
    </location>
</feature>
<dbReference type="InterPro" id="IPR003609">
    <property type="entry name" value="Pan_app"/>
</dbReference>
<feature type="compositionally biased region" description="Basic residues" evidence="1">
    <location>
        <begin position="107"/>
        <end position="119"/>
    </location>
</feature>
<evidence type="ECO:0000256" key="1">
    <source>
        <dbReference type="SAM" id="MobiDB-lite"/>
    </source>
</evidence>
<comment type="caution">
    <text evidence="3">The sequence shown here is derived from an EMBL/GenBank/DDBJ whole genome shotgun (WGS) entry which is preliminary data.</text>
</comment>
<protein>
    <recommendedName>
        <fullName evidence="2">Apple domain-containing protein</fullName>
    </recommendedName>
</protein>
<dbReference type="AlphaFoldDB" id="A0A816AJC4"/>
<feature type="domain" description="Apple" evidence="2">
    <location>
        <begin position="31"/>
        <end position="75"/>
    </location>
</feature>
<reference evidence="3" key="1">
    <citation type="submission" date="2021-02" db="EMBL/GenBank/DDBJ databases">
        <authorList>
            <person name="Nowell W R."/>
        </authorList>
    </citation>
    <scope>NUCLEOTIDE SEQUENCE</scope>
</reference>
<accession>A0A816AJC4</accession>
<feature type="region of interest" description="Disordered" evidence="1">
    <location>
        <begin position="84"/>
        <end position="135"/>
    </location>
</feature>
<evidence type="ECO:0000313" key="3">
    <source>
        <dbReference type="EMBL" id="CAF1598899.1"/>
    </source>
</evidence>
<gene>
    <name evidence="3" type="ORF">XAT740_LOCUS47449</name>
</gene>
<dbReference type="Proteomes" id="UP000663828">
    <property type="component" value="Unassembled WGS sequence"/>
</dbReference>
<evidence type="ECO:0000313" key="4">
    <source>
        <dbReference type="Proteomes" id="UP000663828"/>
    </source>
</evidence>
<dbReference type="EMBL" id="CAJNOR010006580">
    <property type="protein sequence ID" value="CAF1598899.1"/>
    <property type="molecule type" value="Genomic_DNA"/>
</dbReference>
<dbReference type="Gene3D" id="3.50.4.10">
    <property type="entry name" value="Hepatocyte Growth Factor"/>
    <property type="match status" value="1"/>
</dbReference>
<keyword evidence="4" id="KW-1185">Reference proteome</keyword>
<dbReference type="SUPFAM" id="SSF57414">
    <property type="entry name" value="Hairpin loop containing domain-like"/>
    <property type="match status" value="1"/>
</dbReference>
<dbReference type="Pfam" id="PF00024">
    <property type="entry name" value="PAN_1"/>
    <property type="match status" value="1"/>
</dbReference>
<feature type="non-terminal residue" evidence="3">
    <location>
        <position position="1"/>
    </location>
</feature>
<name>A0A816AJC4_ADIRI</name>
<sequence>MPTILSQNTRSILFTRLHDVKYQCYRSNCSSSSIVWTSTARDCQIACLTNPQCRIINFDTSTGQCEVFYENSDTYEVHYRLLYHPHPHPYPRQHPRQHPQPDPHPYPRQHPRPHPRPRQHQQPDPHPYPRQHPRP</sequence>